<accession>A0A0L0GBL0</accession>
<keyword evidence="4" id="KW-1185">Reference proteome</keyword>
<dbReference type="InterPro" id="IPR023366">
    <property type="entry name" value="ATP_synth_asu-like_sf"/>
</dbReference>
<dbReference type="InterPro" id="IPR026017">
    <property type="entry name" value="Lumazine-bd_dom"/>
</dbReference>
<dbReference type="PANTHER" id="PTHR21098:SF0">
    <property type="entry name" value="RIBOFLAVIN SYNTHASE"/>
    <property type="match status" value="1"/>
</dbReference>
<evidence type="ECO:0000256" key="1">
    <source>
        <dbReference type="ARBA" id="ARBA00022737"/>
    </source>
</evidence>
<dbReference type="EMBL" id="KQ241692">
    <property type="protein sequence ID" value="KNC85623.1"/>
    <property type="molecule type" value="Genomic_DNA"/>
</dbReference>
<dbReference type="eggNOG" id="KOG3310">
    <property type="taxonomic scope" value="Eukaryota"/>
</dbReference>
<evidence type="ECO:0000313" key="3">
    <source>
        <dbReference type="EMBL" id="KNC85623.1"/>
    </source>
</evidence>
<dbReference type="PROSITE" id="PS51177">
    <property type="entry name" value="LUMAZINE_BIND"/>
    <property type="match status" value="2"/>
</dbReference>
<evidence type="ECO:0000259" key="2">
    <source>
        <dbReference type="PROSITE" id="PS51177"/>
    </source>
</evidence>
<dbReference type="InterPro" id="IPR017938">
    <property type="entry name" value="Riboflavin_synthase-like_b-brl"/>
</dbReference>
<dbReference type="NCBIfam" id="NF009566">
    <property type="entry name" value="PRK13020.1"/>
    <property type="match status" value="1"/>
</dbReference>
<dbReference type="STRING" id="667725.A0A0L0GBL0"/>
<dbReference type="SUPFAM" id="SSF63380">
    <property type="entry name" value="Riboflavin synthase domain-like"/>
    <property type="match status" value="2"/>
</dbReference>
<dbReference type="Pfam" id="PF00677">
    <property type="entry name" value="Lum_binding"/>
    <property type="match status" value="2"/>
</dbReference>
<protein>
    <submittedName>
        <fullName evidence="3">Riboflavin synthase, alpha subunit</fullName>
    </submittedName>
</protein>
<sequence length="230" mass="24738">MVFTGIVQGLCPVASFTDKEGIKRLVMNLGAKGEALSRNLQTGASISLNGACMTVVKFEADSSGNMEVSFDIMQESLNKTNLGALAVGDKVNVERALKIGDELGGHQVSGHVDVKARVDKVITTPNNKSIYFAFEQREGEEDWTKYIVDKGYITVDGASLTVVKVGKACFSVCLIPETLARTTLGFREEGDFVNIEVDNGTKVIVNTIERLLPKMLGDYTNGGAPVNGQQ</sequence>
<organism evidence="3 4">
    <name type="scientific">Sphaeroforma arctica JP610</name>
    <dbReference type="NCBI Taxonomy" id="667725"/>
    <lineage>
        <taxon>Eukaryota</taxon>
        <taxon>Ichthyosporea</taxon>
        <taxon>Ichthyophonida</taxon>
        <taxon>Sphaeroforma</taxon>
    </lineage>
</organism>
<dbReference type="InterPro" id="IPR001783">
    <property type="entry name" value="Lumazine-bd"/>
</dbReference>
<gene>
    <name evidence="3" type="ORF">SARC_02196</name>
</gene>
<dbReference type="Proteomes" id="UP000054560">
    <property type="component" value="Unassembled WGS sequence"/>
</dbReference>
<keyword evidence="1" id="KW-0677">Repeat</keyword>
<dbReference type="PANTHER" id="PTHR21098">
    <property type="entry name" value="RIBOFLAVIN SYNTHASE ALPHA CHAIN"/>
    <property type="match status" value="1"/>
</dbReference>
<dbReference type="NCBIfam" id="NF006767">
    <property type="entry name" value="PRK09289.1"/>
    <property type="match status" value="1"/>
</dbReference>
<dbReference type="PIRSF" id="PIRSF000498">
    <property type="entry name" value="Riboflavin_syn_A"/>
    <property type="match status" value="1"/>
</dbReference>
<reference evidence="3 4" key="1">
    <citation type="submission" date="2011-02" db="EMBL/GenBank/DDBJ databases">
        <title>The Genome Sequence of Sphaeroforma arctica JP610.</title>
        <authorList>
            <consortium name="The Broad Institute Genome Sequencing Platform"/>
            <person name="Russ C."/>
            <person name="Cuomo C."/>
            <person name="Young S.K."/>
            <person name="Zeng Q."/>
            <person name="Gargeya S."/>
            <person name="Alvarado L."/>
            <person name="Berlin A."/>
            <person name="Chapman S.B."/>
            <person name="Chen Z."/>
            <person name="Freedman E."/>
            <person name="Gellesch M."/>
            <person name="Goldberg J."/>
            <person name="Griggs A."/>
            <person name="Gujja S."/>
            <person name="Heilman E."/>
            <person name="Heiman D."/>
            <person name="Howarth C."/>
            <person name="Mehta T."/>
            <person name="Neiman D."/>
            <person name="Pearson M."/>
            <person name="Roberts A."/>
            <person name="Saif S."/>
            <person name="Shea T."/>
            <person name="Shenoy N."/>
            <person name="Sisk P."/>
            <person name="Stolte C."/>
            <person name="Sykes S."/>
            <person name="White J."/>
            <person name="Yandava C."/>
            <person name="Burger G."/>
            <person name="Gray M.W."/>
            <person name="Holland P.W.H."/>
            <person name="King N."/>
            <person name="Lang F.B.F."/>
            <person name="Roger A.J."/>
            <person name="Ruiz-Trillo I."/>
            <person name="Haas B."/>
            <person name="Nusbaum C."/>
            <person name="Birren B."/>
        </authorList>
    </citation>
    <scope>NUCLEOTIDE SEQUENCE [LARGE SCALE GENOMIC DNA]</scope>
    <source>
        <strain evidence="3 4">JP610</strain>
    </source>
</reference>
<dbReference type="AlphaFoldDB" id="A0A0L0GBL0"/>
<evidence type="ECO:0000313" key="4">
    <source>
        <dbReference type="Proteomes" id="UP000054560"/>
    </source>
</evidence>
<dbReference type="RefSeq" id="XP_014159525.1">
    <property type="nucleotide sequence ID" value="XM_014304050.1"/>
</dbReference>
<dbReference type="GO" id="GO:0004746">
    <property type="term" value="F:riboflavin synthase activity"/>
    <property type="evidence" value="ECO:0007669"/>
    <property type="project" value="TreeGrafter"/>
</dbReference>
<feature type="domain" description="Lumazine-binding" evidence="2">
    <location>
        <begin position="107"/>
        <end position="208"/>
    </location>
</feature>
<dbReference type="Gene3D" id="2.40.30.20">
    <property type="match status" value="2"/>
</dbReference>
<dbReference type="OrthoDB" id="10258924at2759"/>
<dbReference type="GeneID" id="25902700"/>
<dbReference type="GO" id="GO:0009231">
    <property type="term" value="P:riboflavin biosynthetic process"/>
    <property type="evidence" value="ECO:0007669"/>
    <property type="project" value="TreeGrafter"/>
</dbReference>
<proteinExistence type="predicted"/>
<dbReference type="NCBIfam" id="TIGR00187">
    <property type="entry name" value="ribE"/>
    <property type="match status" value="1"/>
</dbReference>
<feature type="domain" description="Lumazine-binding" evidence="2">
    <location>
        <begin position="2"/>
        <end position="106"/>
    </location>
</feature>
<dbReference type="CDD" id="cd00402">
    <property type="entry name" value="Riboflavin_synthase_like"/>
    <property type="match status" value="1"/>
</dbReference>
<name>A0A0L0GBL0_9EUKA</name>